<evidence type="ECO:0000259" key="11">
    <source>
        <dbReference type="Pfam" id="PF25019"/>
    </source>
</evidence>
<dbReference type="InterPro" id="IPR002182">
    <property type="entry name" value="NB-ARC"/>
</dbReference>
<evidence type="ECO:0000259" key="9">
    <source>
        <dbReference type="Pfam" id="PF18052"/>
    </source>
</evidence>
<dbReference type="InterPro" id="IPR041118">
    <property type="entry name" value="Rx_N"/>
</dbReference>
<feature type="domain" description="NB-ARC" evidence="8">
    <location>
        <begin position="194"/>
        <end position="356"/>
    </location>
</feature>
<evidence type="ECO:0000256" key="6">
    <source>
        <dbReference type="ARBA" id="ARBA00022840"/>
    </source>
</evidence>
<dbReference type="Gene3D" id="3.80.10.10">
    <property type="entry name" value="Ribonuclease Inhibitor"/>
    <property type="match status" value="2"/>
</dbReference>
<feature type="transmembrane region" description="Helical" evidence="7">
    <location>
        <begin position="953"/>
        <end position="970"/>
    </location>
</feature>
<dbReference type="GO" id="GO:0051607">
    <property type="term" value="P:defense response to virus"/>
    <property type="evidence" value="ECO:0007669"/>
    <property type="project" value="UniProtKB-ARBA"/>
</dbReference>
<dbReference type="FunFam" id="3.40.50.300:FF:001091">
    <property type="entry name" value="Probable disease resistance protein At1g61300"/>
    <property type="match status" value="1"/>
</dbReference>
<dbReference type="InterPro" id="IPR056789">
    <property type="entry name" value="LRR_R13L1-DRL21"/>
</dbReference>
<keyword evidence="3" id="KW-0677">Repeat</keyword>
<name>A0A251VS73_HELAN</name>
<accession>A0A251VS73</accession>
<proteinExistence type="inferred from homology"/>
<dbReference type="InterPro" id="IPR036388">
    <property type="entry name" value="WH-like_DNA-bd_sf"/>
</dbReference>
<keyword evidence="14" id="KW-1185">Reference proteome</keyword>
<keyword evidence="2" id="KW-0433">Leucine-rich repeat</keyword>
<dbReference type="Pfam" id="PF23559">
    <property type="entry name" value="WHD_DRP"/>
    <property type="match status" value="1"/>
</dbReference>
<dbReference type="PRINTS" id="PR00364">
    <property type="entry name" value="DISEASERSIST"/>
</dbReference>
<dbReference type="InterPro" id="IPR042197">
    <property type="entry name" value="Apaf_helical"/>
</dbReference>
<keyword evidence="6" id="KW-0067">ATP-binding</keyword>
<dbReference type="GO" id="GO:0005524">
    <property type="term" value="F:ATP binding"/>
    <property type="evidence" value="ECO:0007669"/>
    <property type="project" value="UniProtKB-KW"/>
</dbReference>
<sequence>MGDVAISALVSEVVGRLTSKVIKELALLWGLEDDISTLQEDFTSIQAILEDAEEKHIKEKAVKLWLKSLRSASLEVENVLDEISTEALLQRLHKQRGAAWRVRAFFSSDHNKLLFRIRIAHKVKSIRRKLDAIASKRFELKLTPSSDIRHLDVGFKGVLPHRETSSLIHSSLVFGRNDEMELAIEKICNKDIGKYDSSEIRVYGIWGMGGVGKTTLAQLIYNHERVKQYFELKCWVYVSENFQVKEIIKGIIASIDKCECTLTHLDVLQESLQNKLRGKKFLIVLDDVWIEEDEKAKWDEVSKTLSCGAEESIVVMTTRYDTTSRMTAKVRELQHELGCLSEVYSWLLFKKFAFAEGREGDDISKLEPIGREMVEKCKGLPLAVKTLGSLMWSKRSISDWQRVKCNILWELQESKVLPALKLSYDNLLPHLKRCFAYCCMFPKGYYMEKDVVIQSWVANDFIPPRGDIDLYVLGEEIFNFLVWRSFFQVDKNHNNNFKMHDLMHDMAQHVMGDDFLVIESGKEIIIPNEVLHLSSSCPYYRFSPQELEKLRSLRSIFMFGDKYEPSATFMPISIFGDKYECSNTQLFNHMYMRVLYLSGIKLITLPESICKLKHLKYLNLSYSSIAFLPESIVYLQNLQVLILRSCRKLYCLPKGLRYMTSLERLDIAYCDLLTRLPIGIKELTSLRILPRFPVGYKCGAKLGELGDLNLLEGELEISQLVNVGASSEAKGANLKCKRNLLVLKLNWFDPFRKESRQEMFANEEVLEGLEPNQSLKKMIISKYMGNNISPKWMVNLRNLVEIQFFWCMNCEHIPSLGILPNLRVIKLSFMHSLKCFHDDEINMFTCLRELDIGCCPNLVSLPCNLPRLEVLKLERCGGLISLPGYLPNITKLKLSYCDGLVSLPDEIKSFKYLNELEINRCKHLSKRCEKENGVDWHKISHIPKFKTYSSGNIGFFVLLSSIYFLIAIYSRSSSKQYWNFLNSDNERIKDDC</sequence>
<dbReference type="InterPro" id="IPR038005">
    <property type="entry name" value="RX-like_CC"/>
</dbReference>
<dbReference type="InParanoid" id="A0A251VS73"/>
<evidence type="ECO:0000313" key="14">
    <source>
        <dbReference type="Proteomes" id="UP000215914"/>
    </source>
</evidence>
<reference evidence="12" key="3">
    <citation type="submission" date="2020-06" db="EMBL/GenBank/DDBJ databases">
        <title>Helianthus annuus Genome sequencing and assembly Release 2.</title>
        <authorList>
            <person name="Gouzy J."/>
            <person name="Langlade N."/>
            <person name="Munos S."/>
        </authorList>
    </citation>
    <scope>NUCLEOTIDE SEQUENCE</scope>
    <source>
        <tissue evidence="12">Leaves</tissue>
    </source>
</reference>
<dbReference type="Gramene" id="mRNA:HanXRQr2_Chr01g0043941">
    <property type="protein sequence ID" value="CDS:HanXRQr2_Chr01g0043941.1"/>
    <property type="gene ID" value="HanXRQr2_Chr01g0043941"/>
</dbReference>
<keyword evidence="5" id="KW-0611">Plant defense</keyword>
<dbReference type="SUPFAM" id="SSF52058">
    <property type="entry name" value="L domain-like"/>
    <property type="match status" value="1"/>
</dbReference>
<feature type="domain" description="Disease resistance N-terminal" evidence="9">
    <location>
        <begin position="10"/>
        <end position="96"/>
    </location>
</feature>
<dbReference type="CDD" id="cd14798">
    <property type="entry name" value="RX-CC_like"/>
    <property type="match status" value="1"/>
</dbReference>
<dbReference type="InterPro" id="IPR027417">
    <property type="entry name" value="P-loop_NTPase"/>
</dbReference>
<dbReference type="Gene3D" id="1.10.10.10">
    <property type="entry name" value="Winged helix-like DNA-binding domain superfamily/Winged helix DNA-binding domain"/>
    <property type="match status" value="1"/>
</dbReference>
<dbReference type="EMBL" id="CM007890">
    <property type="protein sequence ID" value="OTG38398.1"/>
    <property type="molecule type" value="Genomic_DNA"/>
</dbReference>
<gene>
    <name evidence="13" type="ORF">HannXRQ_Chr01g0029311</name>
    <name evidence="12" type="ORF">HanXRQr2_Chr01g0043941</name>
</gene>
<dbReference type="Pfam" id="PF00931">
    <property type="entry name" value="NB-ARC"/>
    <property type="match status" value="1"/>
</dbReference>
<keyword evidence="7" id="KW-0812">Transmembrane</keyword>
<evidence type="ECO:0000313" key="12">
    <source>
        <dbReference type="EMBL" id="KAF5823961.1"/>
    </source>
</evidence>
<evidence type="ECO:0000313" key="13">
    <source>
        <dbReference type="EMBL" id="OTG38398.1"/>
    </source>
</evidence>
<dbReference type="InterPro" id="IPR058922">
    <property type="entry name" value="WHD_DRP"/>
</dbReference>
<dbReference type="EMBL" id="MNCJ02000316">
    <property type="protein sequence ID" value="KAF5823961.1"/>
    <property type="molecule type" value="Genomic_DNA"/>
</dbReference>
<keyword evidence="4" id="KW-0547">Nucleotide-binding</keyword>
<keyword evidence="7" id="KW-1133">Transmembrane helix</keyword>
<keyword evidence="7" id="KW-0472">Membrane</keyword>
<evidence type="ECO:0000256" key="5">
    <source>
        <dbReference type="ARBA" id="ARBA00022821"/>
    </source>
</evidence>
<reference evidence="12 14" key="1">
    <citation type="journal article" date="2017" name="Nature">
        <title>The sunflower genome provides insights into oil metabolism, flowering and Asterid evolution.</title>
        <authorList>
            <person name="Badouin H."/>
            <person name="Gouzy J."/>
            <person name="Grassa C.J."/>
            <person name="Murat F."/>
            <person name="Staton S.E."/>
            <person name="Cottret L."/>
            <person name="Lelandais-Briere C."/>
            <person name="Owens G.L."/>
            <person name="Carrere S."/>
            <person name="Mayjonade B."/>
            <person name="Legrand L."/>
            <person name="Gill N."/>
            <person name="Kane N.C."/>
            <person name="Bowers J.E."/>
            <person name="Hubner S."/>
            <person name="Bellec A."/>
            <person name="Berard A."/>
            <person name="Berges H."/>
            <person name="Blanchet N."/>
            <person name="Boniface M.C."/>
            <person name="Brunel D."/>
            <person name="Catrice O."/>
            <person name="Chaidir N."/>
            <person name="Claudel C."/>
            <person name="Donnadieu C."/>
            <person name="Faraut T."/>
            <person name="Fievet G."/>
            <person name="Helmstetter N."/>
            <person name="King M."/>
            <person name="Knapp S.J."/>
            <person name="Lai Z."/>
            <person name="Le Paslier M.C."/>
            <person name="Lippi Y."/>
            <person name="Lorenzon L."/>
            <person name="Mandel J.R."/>
            <person name="Marage G."/>
            <person name="Marchand G."/>
            <person name="Marquand E."/>
            <person name="Bret-Mestries E."/>
            <person name="Morien E."/>
            <person name="Nambeesan S."/>
            <person name="Nguyen T."/>
            <person name="Pegot-Espagnet P."/>
            <person name="Pouilly N."/>
            <person name="Raftis F."/>
            <person name="Sallet E."/>
            <person name="Schiex T."/>
            <person name="Thomas J."/>
            <person name="Vandecasteele C."/>
            <person name="Vares D."/>
            <person name="Vear F."/>
            <person name="Vautrin S."/>
            <person name="Crespi M."/>
            <person name="Mangin B."/>
            <person name="Burke J.M."/>
            <person name="Salse J."/>
            <person name="Munos S."/>
            <person name="Vincourt P."/>
            <person name="Rieseberg L.H."/>
            <person name="Langlade N.B."/>
        </authorList>
    </citation>
    <scope>NUCLEOTIDE SEQUENCE [LARGE SCALE GENOMIC DNA]</scope>
    <source>
        <strain evidence="14">cv. SF193</strain>
        <tissue evidence="12">Leaves</tissue>
    </source>
</reference>
<dbReference type="Pfam" id="PF25019">
    <property type="entry name" value="LRR_R13L1-DRL21"/>
    <property type="match status" value="1"/>
</dbReference>
<evidence type="ECO:0000256" key="2">
    <source>
        <dbReference type="ARBA" id="ARBA00022614"/>
    </source>
</evidence>
<dbReference type="InterPro" id="IPR032675">
    <property type="entry name" value="LRR_dom_sf"/>
</dbReference>
<dbReference type="PANTHER" id="PTHR36766">
    <property type="entry name" value="PLANT BROAD-SPECTRUM MILDEW RESISTANCE PROTEIN RPW8"/>
    <property type="match status" value="1"/>
</dbReference>
<comment type="similarity">
    <text evidence="1">Belongs to the disease resistance NB-LRR family.</text>
</comment>
<evidence type="ECO:0000256" key="1">
    <source>
        <dbReference type="ARBA" id="ARBA00008894"/>
    </source>
</evidence>
<evidence type="ECO:0000259" key="10">
    <source>
        <dbReference type="Pfam" id="PF23559"/>
    </source>
</evidence>
<dbReference type="Pfam" id="PF18052">
    <property type="entry name" value="Rx_N"/>
    <property type="match status" value="1"/>
</dbReference>
<evidence type="ECO:0000259" key="8">
    <source>
        <dbReference type="Pfam" id="PF00931"/>
    </source>
</evidence>
<dbReference type="Proteomes" id="UP000215914">
    <property type="component" value="Chromosome 1"/>
</dbReference>
<dbReference type="OMA" id="ELEINRC"/>
<organism evidence="13 14">
    <name type="scientific">Helianthus annuus</name>
    <name type="common">Common sunflower</name>
    <dbReference type="NCBI Taxonomy" id="4232"/>
    <lineage>
        <taxon>Eukaryota</taxon>
        <taxon>Viridiplantae</taxon>
        <taxon>Streptophyta</taxon>
        <taxon>Embryophyta</taxon>
        <taxon>Tracheophyta</taxon>
        <taxon>Spermatophyta</taxon>
        <taxon>Magnoliopsida</taxon>
        <taxon>eudicotyledons</taxon>
        <taxon>Gunneridae</taxon>
        <taxon>Pentapetalae</taxon>
        <taxon>asterids</taxon>
        <taxon>campanulids</taxon>
        <taxon>Asterales</taxon>
        <taxon>Asteraceae</taxon>
        <taxon>Asteroideae</taxon>
        <taxon>Heliantheae alliance</taxon>
        <taxon>Heliantheae</taxon>
        <taxon>Helianthus</taxon>
    </lineage>
</organism>
<dbReference type="OrthoDB" id="5279713at2759"/>
<dbReference type="Gene3D" id="1.10.8.430">
    <property type="entry name" value="Helical domain of apoptotic protease-activating factors"/>
    <property type="match status" value="1"/>
</dbReference>
<dbReference type="Gene3D" id="1.20.5.4130">
    <property type="match status" value="1"/>
</dbReference>
<dbReference type="GO" id="GO:0043531">
    <property type="term" value="F:ADP binding"/>
    <property type="evidence" value="ECO:0007669"/>
    <property type="project" value="InterPro"/>
</dbReference>
<dbReference type="FunFam" id="1.10.10.10:FF:000322">
    <property type="entry name" value="Probable disease resistance protein At1g63360"/>
    <property type="match status" value="1"/>
</dbReference>
<dbReference type="SUPFAM" id="SSF52540">
    <property type="entry name" value="P-loop containing nucleoside triphosphate hydrolases"/>
    <property type="match status" value="1"/>
</dbReference>
<dbReference type="AlphaFoldDB" id="A0A251VS73"/>
<evidence type="ECO:0000256" key="4">
    <source>
        <dbReference type="ARBA" id="ARBA00022741"/>
    </source>
</evidence>
<feature type="domain" description="R13L1/DRL21-like LRR repeat region" evidence="11">
    <location>
        <begin position="702"/>
        <end position="829"/>
    </location>
</feature>
<reference evidence="13" key="2">
    <citation type="submission" date="2017-02" db="EMBL/GenBank/DDBJ databases">
        <title>Sunflower complete genome.</title>
        <authorList>
            <person name="Langlade N."/>
            <person name="Munos S."/>
        </authorList>
    </citation>
    <scope>NUCLEOTIDE SEQUENCE [LARGE SCALE GENOMIC DNA]</scope>
    <source>
        <tissue evidence="13">Leaves</tissue>
    </source>
</reference>
<protein>
    <submittedName>
        <fullName evidence="13">Putative NB-ARC</fullName>
    </submittedName>
    <submittedName>
        <fullName evidence="12">Virus X resistance protein-like, coiled-coil</fullName>
    </submittedName>
</protein>
<evidence type="ECO:0000256" key="7">
    <source>
        <dbReference type="SAM" id="Phobius"/>
    </source>
</evidence>
<dbReference type="PANTHER" id="PTHR36766:SF47">
    <property type="entry name" value="NB-ARC DOMAIN-CONTAINING PROTEIN"/>
    <property type="match status" value="1"/>
</dbReference>
<dbReference type="Gene3D" id="3.40.50.300">
    <property type="entry name" value="P-loop containing nucleotide triphosphate hydrolases"/>
    <property type="match status" value="1"/>
</dbReference>
<feature type="domain" description="Disease resistance protein winged helix" evidence="10">
    <location>
        <begin position="440"/>
        <end position="507"/>
    </location>
</feature>
<evidence type="ECO:0000256" key="3">
    <source>
        <dbReference type="ARBA" id="ARBA00022737"/>
    </source>
</evidence>